<gene>
    <name evidence="2" type="ORF">JTE90_004453</name>
</gene>
<name>A0AAV6UQH1_9ARAC</name>
<reference evidence="2 3" key="1">
    <citation type="journal article" date="2022" name="Nat. Ecol. Evol.">
        <title>A masculinizing supergene underlies an exaggerated male reproductive morph in a spider.</title>
        <authorList>
            <person name="Hendrickx F."/>
            <person name="De Corte Z."/>
            <person name="Sonet G."/>
            <person name="Van Belleghem S.M."/>
            <person name="Kostlbacher S."/>
            <person name="Vangestel C."/>
        </authorList>
    </citation>
    <scope>NUCLEOTIDE SEQUENCE [LARGE SCALE GENOMIC DNA]</scope>
    <source>
        <strain evidence="2">W744_W776</strain>
    </source>
</reference>
<keyword evidence="3" id="KW-1185">Reference proteome</keyword>
<dbReference type="AlphaFoldDB" id="A0AAV6UQH1"/>
<proteinExistence type="predicted"/>
<dbReference type="Proteomes" id="UP000827092">
    <property type="component" value="Unassembled WGS sequence"/>
</dbReference>
<dbReference type="EMBL" id="JAFNEN010000316">
    <property type="protein sequence ID" value="KAG8186033.1"/>
    <property type="molecule type" value="Genomic_DNA"/>
</dbReference>
<comment type="caution">
    <text evidence="2">The sequence shown here is derived from an EMBL/GenBank/DDBJ whole genome shotgun (WGS) entry which is preliminary data.</text>
</comment>
<sequence length="163" mass="18673">MRVRAAEATISKASEIRERFLAVKVWYPCFPLMHSFDLLKFVSCLSLLEGPCSDCPSASRSIHPSFWNRYQGQSGICHRAQWVFSSAMIYDSWSLSFPNLMDDFQILMLETIRSSLVYILQMRNRGGIAAGHSRQSMVFICMCFIVMRLVVIELPMLVDVLGY</sequence>
<protein>
    <submittedName>
        <fullName evidence="2">Uncharacterized protein</fullName>
    </submittedName>
</protein>
<evidence type="ECO:0000313" key="3">
    <source>
        <dbReference type="Proteomes" id="UP000827092"/>
    </source>
</evidence>
<organism evidence="2 3">
    <name type="scientific">Oedothorax gibbosus</name>
    <dbReference type="NCBI Taxonomy" id="931172"/>
    <lineage>
        <taxon>Eukaryota</taxon>
        <taxon>Metazoa</taxon>
        <taxon>Ecdysozoa</taxon>
        <taxon>Arthropoda</taxon>
        <taxon>Chelicerata</taxon>
        <taxon>Arachnida</taxon>
        <taxon>Araneae</taxon>
        <taxon>Araneomorphae</taxon>
        <taxon>Entelegynae</taxon>
        <taxon>Araneoidea</taxon>
        <taxon>Linyphiidae</taxon>
        <taxon>Erigoninae</taxon>
        <taxon>Oedothorax</taxon>
    </lineage>
</organism>
<accession>A0AAV6UQH1</accession>
<keyword evidence="1" id="KW-1133">Transmembrane helix</keyword>
<evidence type="ECO:0000313" key="2">
    <source>
        <dbReference type="EMBL" id="KAG8186033.1"/>
    </source>
</evidence>
<keyword evidence="1" id="KW-0472">Membrane</keyword>
<feature type="transmembrane region" description="Helical" evidence="1">
    <location>
        <begin position="137"/>
        <end position="158"/>
    </location>
</feature>
<evidence type="ECO:0000256" key="1">
    <source>
        <dbReference type="SAM" id="Phobius"/>
    </source>
</evidence>
<keyword evidence="1" id="KW-0812">Transmembrane</keyword>